<proteinExistence type="predicted"/>
<dbReference type="SUPFAM" id="SSF51338">
    <property type="entry name" value="Composite domain of metallo-dependent hydrolases"/>
    <property type="match status" value="1"/>
</dbReference>
<dbReference type="PANTHER" id="PTHR43135">
    <property type="entry name" value="ALPHA-D-RIBOSE 1-METHYLPHOSPHONATE 5-TRIPHOSPHATE DIPHOSPHATASE"/>
    <property type="match status" value="1"/>
</dbReference>
<dbReference type="InterPro" id="IPR051781">
    <property type="entry name" value="Metallo-dep_Hydrolase"/>
</dbReference>
<dbReference type="STRING" id="152573.SAMN04488051_10191"/>
<feature type="domain" description="Amidohydrolase-related" evidence="2">
    <location>
        <begin position="330"/>
        <end position="402"/>
    </location>
</feature>
<dbReference type="Gene3D" id="3.20.20.140">
    <property type="entry name" value="Metal-dependent hydrolases"/>
    <property type="match status" value="1"/>
</dbReference>
<feature type="chain" id="PRO_5011610259" evidence="1">
    <location>
        <begin position="24"/>
        <end position="407"/>
    </location>
</feature>
<dbReference type="InterPro" id="IPR011059">
    <property type="entry name" value="Metal-dep_hydrolase_composite"/>
</dbReference>
<sequence>MKGALKKTSYLLGLSLVAANLQAETLVVLAERIYTQAGPVIEAGAIVVEDGKIRQVGRQSQLRLPAGAKTLQAAVVTPGLIDARTVVGLAGYLNQPHDQDQLETSAAMQPQLRALDAFNARERLVDWVRSLGVTTFHTGHGPGALISGQTMVRKSHGNHVDDGMMQPLAMIAAQLGPGAFGAENRSPGTRSKQIAMLRQQLIRAQEYQQKQQEAQEGKAPSRDLELEALVGVLNGSTPLLITAYREQDMQSALRIAEEFGIRIVLDGAAEAYLMLDAIKAAQVPVILHPTMARQFGELENASFITAQKLHQAGIPFALQSGYERYVPKTRVVLWEAAIAAAYGLPYEVALASITIDAARILGIDERVGSIAVGKDADLVLYTGDPFEYTTQVSQVIINGQLVSTEPH</sequence>
<dbReference type="AlphaFoldDB" id="A0A1H3X3N7"/>
<evidence type="ECO:0000313" key="4">
    <source>
        <dbReference type="Proteomes" id="UP000198773"/>
    </source>
</evidence>
<feature type="signal peptide" evidence="1">
    <location>
        <begin position="1"/>
        <end position="23"/>
    </location>
</feature>
<keyword evidence="1" id="KW-0732">Signal</keyword>
<gene>
    <name evidence="3" type="ORF">SAMN04488051_10191</name>
</gene>
<evidence type="ECO:0000313" key="3">
    <source>
        <dbReference type="EMBL" id="SDZ94006.1"/>
    </source>
</evidence>
<dbReference type="Gene3D" id="2.30.40.10">
    <property type="entry name" value="Urease, subunit C, domain 1"/>
    <property type="match status" value="1"/>
</dbReference>
<dbReference type="Proteomes" id="UP000198773">
    <property type="component" value="Unassembled WGS sequence"/>
</dbReference>
<name>A0A1H3X3N7_ALKAM</name>
<dbReference type="InterPro" id="IPR032466">
    <property type="entry name" value="Metal_Hydrolase"/>
</dbReference>
<dbReference type="EMBL" id="FNRM01000001">
    <property type="protein sequence ID" value="SDZ94006.1"/>
    <property type="molecule type" value="Genomic_DNA"/>
</dbReference>
<dbReference type="RefSeq" id="WP_245785562.1">
    <property type="nucleotide sequence ID" value="NZ_FNRM01000001.1"/>
</dbReference>
<accession>A0A1H3X3N7</accession>
<dbReference type="SUPFAM" id="SSF51556">
    <property type="entry name" value="Metallo-dependent hydrolases"/>
    <property type="match status" value="1"/>
</dbReference>
<dbReference type="Pfam" id="PF01979">
    <property type="entry name" value="Amidohydro_1"/>
    <property type="match status" value="1"/>
</dbReference>
<evidence type="ECO:0000256" key="1">
    <source>
        <dbReference type="SAM" id="SignalP"/>
    </source>
</evidence>
<evidence type="ECO:0000259" key="2">
    <source>
        <dbReference type="Pfam" id="PF01979"/>
    </source>
</evidence>
<reference evidence="3 4" key="1">
    <citation type="submission" date="2016-10" db="EMBL/GenBank/DDBJ databases">
        <authorList>
            <person name="de Groot N.N."/>
        </authorList>
    </citation>
    <scope>NUCLEOTIDE SEQUENCE [LARGE SCALE GENOMIC DNA]</scope>
    <source>
        <strain evidence="3 4">CGMCC 1.3430</strain>
    </source>
</reference>
<protein>
    <submittedName>
        <fullName evidence="3">Imidazolonepropionase</fullName>
    </submittedName>
</protein>
<keyword evidence="4" id="KW-1185">Reference proteome</keyword>
<dbReference type="GO" id="GO:0016810">
    <property type="term" value="F:hydrolase activity, acting on carbon-nitrogen (but not peptide) bonds"/>
    <property type="evidence" value="ECO:0007669"/>
    <property type="project" value="InterPro"/>
</dbReference>
<dbReference type="InterPro" id="IPR006680">
    <property type="entry name" value="Amidohydro-rel"/>
</dbReference>
<organism evidence="3 4">
    <name type="scientific">Alkalimonas amylolytica</name>
    <dbReference type="NCBI Taxonomy" id="152573"/>
    <lineage>
        <taxon>Bacteria</taxon>
        <taxon>Pseudomonadati</taxon>
        <taxon>Pseudomonadota</taxon>
        <taxon>Gammaproteobacteria</taxon>
        <taxon>Alkalimonas</taxon>
    </lineage>
</organism>
<dbReference type="PANTHER" id="PTHR43135:SF3">
    <property type="entry name" value="ALPHA-D-RIBOSE 1-METHYLPHOSPHONATE 5-TRIPHOSPHATE DIPHOSPHATASE"/>
    <property type="match status" value="1"/>
</dbReference>